<dbReference type="InterPro" id="IPR037224">
    <property type="entry name" value="PapC_N_sf"/>
</dbReference>
<dbReference type="Proteomes" id="UP000317365">
    <property type="component" value="Chromosome"/>
</dbReference>
<dbReference type="GO" id="GO:0009297">
    <property type="term" value="P:pilus assembly"/>
    <property type="evidence" value="ECO:0007669"/>
    <property type="project" value="InterPro"/>
</dbReference>
<dbReference type="AlphaFoldDB" id="A0A515ESW8"/>
<dbReference type="Gene3D" id="2.60.40.2070">
    <property type="match status" value="2"/>
</dbReference>
<dbReference type="GO" id="GO:0009279">
    <property type="term" value="C:cell outer membrane"/>
    <property type="evidence" value="ECO:0007669"/>
    <property type="project" value="UniProtKB-SubCell"/>
</dbReference>
<feature type="signal peptide" evidence="11">
    <location>
        <begin position="1"/>
        <end position="25"/>
    </location>
</feature>
<evidence type="ECO:0000256" key="2">
    <source>
        <dbReference type="ARBA" id="ARBA00008064"/>
    </source>
</evidence>
<evidence type="ECO:0000256" key="11">
    <source>
        <dbReference type="SAM" id="SignalP"/>
    </source>
</evidence>
<dbReference type="PROSITE" id="PS01151">
    <property type="entry name" value="FIMBRIAL_USHER"/>
    <property type="match status" value="1"/>
</dbReference>
<feature type="compositionally biased region" description="Basic and acidic residues" evidence="10">
    <location>
        <begin position="844"/>
        <end position="861"/>
    </location>
</feature>
<gene>
    <name evidence="14" type="ORF">EXZ61_17180</name>
</gene>
<evidence type="ECO:0000256" key="10">
    <source>
        <dbReference type="SAM" id="MobiDB-lite"/>
    </source>
</evidence>
<feature type="chain" id="PRO_5021905967" description="Fimbrial biogenesis outer membrane usher protein" evidence="11">
    <location>
        <begin position="26"/>
        <end position="967"/>
    </location>
</feature>
<dbReference type="InterPro" id="IPR018030">
    <property type="entry name" value="Fimbrial_membr_usher_CS"/>
</dbReference>
<dbReference type="Gene3D" id="2.60.40.3110">
    <property type="match status" value="1"/>
</dbReference>
<reference evidence="15" key="2">
    <citation type="journal article" date="2020" name="Int. J. Syst. Evol. Microbiol.">
        <title>Genomic insights into a novel species Rhodoferax aquaticus sp. nov., isolated from freshwater.</title>
        <authorList>
            <person name="Li T."/>
            <person name="Zhuo Y."/>
            <person name="Jin C.Z."/>
            <person name="Wu X."/>
            <person name="Ko S.R."/>
            <person name="Jin F.J."/>
            <person name="Ahn C.Y."/>
            <person name="Oh H.M."/>
            <person name="Lee H.G."/>
            <person name="Jin L."/>
        </authorList>
    </citation>
    <scope>NUCLEOTIDE SEQUENCE [LARGE SCALE GENOMIC DNA]</scope>
    <source>
        <strain evidence="15">Gr-4</strain>
    </source>
</reference>
<dbReference type="InterPro" id="IPR000015">
    <property type="entry name" value="Fimb_usher"/>
</dbReference>
<keyword evidence="7 9" id="KW-0472">Membrane</keyword>
<dbReference type="RefSeq" id="WP_142812920.1">
    <property type="nucleotide sequence ID" value="NZ_CP036282.1"/>
</dbReference>
<keyword evidence="6 11" id="KW-0732">Signal</keyword>
<keyword evidence="4" id="KW-1134">Transmembrane beta strand</keyword>
<feature type="domain" description="PapC N-terminal" evidence="13">
    <location>
        <begin position="35"/>
        <end position="188"/>
    </location>
</feature>
<comment type="subcellular location">
    <subcellularLocation>
        <location evidence="1 9">Cell outer membrane</location>
        <topology evidence="1 9">Multi-pass membrane protein</topology>
    </subcellularLocation>
</comment>
<dbReference type="KEGG" id="rhg:EXZ61_17180"/>
<dbReference type="InterPro" id="IPR042186">
    <property type="entry name" value="FimD_plug_dom"/>
</dbReference>
<dbReference type="EMBL" id="CP036282">
    <property type="protein sequence ID" value="QDL55766.1"/>
    <property type="molecule type" value="Genomic_DNA"/>
</dbReference>
<feature type="region of interest" description="Disordered" evidence="10">
    <location>
        <begin position="844"/>
        <end position="872"/>
    </location>
</feature>
<feature type="domain" description="PapC-like C-terminal" evidence="12">
    <location>
        <begin position="884"/>
        <end position="944"/>
    </location>
</feature>
<organism evidence="14 15">
    <name type="scientific">Rhodoferax aquaticus</name>
    <dbReference type="NCBI Taxonomy" id="2527691"/>
    <lineage>
        <taxon>Bacteria</taxon>
        <taxon>Pseudomonadati</taxon>
        <taxon>Pseudomonadota</taxon>
        <taxon>Betaproteobacteria</taxon>
        <taxon>Burkholderiales</taxon>
        <taxon>Comamonadaceae</taxon>
        <taxon>Rhodoferax</taxon>
    </lineage>
</organism>
<keyword evidence="15" id="KW-1185">Reference proteome</keyword>
<protein>
    <recommendedName>
        <fullName evidence="16">Fimbrial biogenesis outer membrane usher protein</fullName>
    </recommendedName>
</protein>
<keyword evidence="8 9" id="KW-0998">Cell outer membrane</keyword>
<dbReference type="InterPro" id="IPR025949">
    <property type="entry name" value="PapC-like_C"/>
</dbReference>
<evidence type="ECO:0008006" key="16">
    <source>
        <dbReference type="Google" id="ProtNLM"/>
    </source>
</evidence>
<dbReference type="Pfam" id="PF13953">
    <property type="entry name" value="PapC_C"/>
    <property type="match status" value="1"/>
</dbReference>
<proteinExistence type="inferred from homology"/>
<evidence type="ECO:0000256" key="4">
    <source>
        <dbReference type="ARBA" id="ARBA00022452"/>
    </source>
</evidence>
<dbReference type="Pfam" id="PF13954">
    <property type="entry name" value="PapC_N"/>
    <property type="match status" value="1"/>
</dbReference>
<evidence type="ECO:0000313" key="14">
    <source>
        <dbReference type="EMBL" id="QDL55766.1"/>
    </source>
</evidence>
<evidence type="ECO:0000259" key="13">
    <source>
        <dbReference type="Pfam" id="PF13954"/>
    </source>
</evidence>
<keyword evidence="9" id="KW-1029">Fimbrium biogenesis</keyword>
<dbReference type="Gene3D" id="2.60.40.2610">
    <property type="entry name" value="Outer membrane usher protein FimD, plug domain"/>
    <property type="match status" value="1"/>
</dbReference>
<evidence type="ECO:0000256" key="5">
    <source>
        <dbReference type="ARBA" id="ARBA00022692"/>
    </source>
</evidence>
<evidence type="ECO:0000256" key="8">
    <source>
        <dbReference type="ARBA" id="ARBA00023237"/>
    </source>
</evidence>
<dbReference type="SUPFAM" id="SSF141729">
    <property type="entry name" value="FimD N-terminal domain-like"/>
    <property type="match status" value="1"/>
</dbReference>
<dbReference type="GO" id="GO:0015473">
    <property type="term" value="F:fimbrial usher porin activity"/>
    <property type="evidence" value="ECO:0007669"/>
    <property type="project" value="InterPro"/>
</dbReference>
<dbReference type="Gene3D" id="3.10.20.410">
    <property type="match status" value="1"/>
</dbReference>
<evidence type="ECO:0000256" key="3">
    <source>
        <dbReference type="ARBA" id="ARBA00022448"/>
    </source>
</evidence>
<dbReference type="InterPro" id="IPR025885">
    <property type="entry name" value="PapC_N"/>
</dbReference>
<keyword evidence="3 9" id="KW-0813">Transport</keyword>
<dbReference type="PANTHER" id="PTHR30451">
    <property type="entry name" value="OUTER MEMBRANE USHER PROTEIN"/>
    <property type="match status" value="1"/>
</dbReference>
<evidence type="ECO:0000256" key="6">
    <source>
        <dbReference type="ARBA" id="ARBA00022729"/>
    </source>
</evidence>
<keyword evidence="5 9" id="KW-0812">Transmembrane</keyword>
<evidence type="ECO:0000259" key="12">
    <source>
        <dbReference type="Pfam" id="PF13953"/>
    </source>
</evidence>
<evidence type="ECO:0000256" key="7">
    <source>
        <dbReference type="ARBA" id="ARBA00023136"/>
    </source>
</evidence>
<evidence type="ECO:0000256" key="1">
    <source>
        <dbReference type="ARBA" id="ARBA00004571"/>
    </source>
</evidence>
<reference evidence="15" key="1">
    <citation type="submission" date="2019-02" db="EMBL/GenBank/DDBJ databases">
        <title>Complete genome sequence of Rhodoferax sp. Gr-4.</title>
        <authorList>
            <person name="Jin L."/>
        </authorList>
    </citation>
    <scope>NUCLEOTIDE SEQUENCE [LARGE SCALE GENOMIC DNA]</scope>
    <source>
        <strain evidence="15">Gr-4</strain>
    </source>
</reference>
<evidence type="ECO:0000256" key="9">
    <source>
        <dbReference type="RuleBase" id="RU003884"/>
    </source>
</evidence>
<dbReference type="PANTHER" id="PTHR30451:SF5">
    <property type="entry name" value="SLR0019 PROTEIN"/>
    <property type="match status" value="1"/>
</dbReference>
<dbReference type="Pfam" id="PF00577">
    <property type="entry name" value="Usher"/>
    <property type="match status" value="1"/>
</dbReference>
<comment type="similarity">
    <text evidence="2 9">Belongs to the fimbrial export usher family.</text>
</comment>
<sequence>MRIRKMMMRVVLVLLWVASISAAQASVEKIIPEVEFNEQMTIGGMGKEEVAKFARGNIVIAGKYRVDLLLNGTWLRKLDVSIEPGANPYLEKMCWNRELFQGISIDQSRLDAKGVEQLNRIQMSQGDELPACTSLEEIMPGAGAAIDLAELRVNVLIPQIYLQKNAMGGSTKKFWDDGIPGGMLNYSLANYQSNSSGRGVSTTFGQLDGGASAGRWRLRHNGSYSAGNGVEAVYSPSSSFIYTDLPEINGKLLMGTTYTRGFDTESVPVKGIQLFSDDRMLPLSARGQSPIIRGQAKSNAKVSIYQRGILVYQTTVPAGPFEINDLYANGYFGDYRVKITEADGSESEYNTTYISGPSLLPRGSIKYNAAFGEYDQIGAKSGYGIVQMGGAYGILDNVSLAGSVFASRYYDSSNVGLNVGSSVGAWSIDLLNSSLHLPGQPTYGGASLRTGFSTVLPWVQTNFSIASYQNNSENFYSINDAMSFVNNVYGRDLGATSREKERLAISLNQSLGSWGSLYVNASQASNWLDAPMQTEFQLGWSTNVGGTALALSASKVKRDGADSALYSITASIPIGSSSRRTVVNGGIRSDDKGQMDANVGAFGALNENASVTYGLLNSTNGQSNNSSSGSVNWSTGVGVLSGSASQSQNSSSNSLSFRGGLVVHRDGILAAPQLGDTITIVRAESAAGANISGNGYSKIGRNGYGVVPYASPYTQNNIELDTHNLPLDVELRSTSQLTVPKSGTITLVKFDTDVSKLAIIKLEGRYSDLIPFGAAVLDKDGKLIGNVGQGKKIQVRLKDKAGKFYIETPDGLGNRYEVTYAVADEVKSSLIQLVAAPVPSDALRVGEESTPREEANVEKKSRPPVSGADFSSLGDRVRISGFLVHRNGEPLERGANIMAVGETNPSISTVADDGRFMLRVHKYSQMLRATWGEGAGESCLAEFDRLSARQQSLVCRDPATLSAQKLN</sequence>
<accession>A0A515ESW8</accession>
<name>A0A515ESW8_9BURK</name>
<dbReference type="InterPro" id="IPR043142">
    <property type="entry name" value="PapC-like_C_sf"/>
</dbReference>
<evidence type="ECO:0000313" key="15">
    <source>
        <dbReference type="Proteomes" id="UP000317365"/>
    </source>
</evidence>